<dbReference type="InterPro" id="IPR028989">
    <property type="entry name" value="RimP_N"/>
</dbReference>
<evidence type="ECO:0000256" key="1">
    <source>
        <dbReference type="ARBA" id="ARBA00022490"/>
    </source>
</evidence>
<dbReference type="NCBIfam" id="NF002531">
    <property type="entry name" value="PRK02001.1"/>
    <property type="match status" value="1"/>
</dbReference>
<name>A0ABN1MMH3_9FLAO</name>
<reference evidence="6 7" key="1">
    <citation type="journal article" date="2019" name="Int. J. Syst. Evol. Microbiol.">
        <title>The Global Catalogue of Microorganisms (GCM) 10K type strain sequencing project: providing services to taxonomists for standard genome sequencing and annotation.</title>
        <authorList>
            <consortium name="The Broad Institute Genomics Platform"/>
            <consortium name="The Broad Institute Genome Sequencing Center for Infectious Disease"/>
            <person name="Wu L."/>
            <person name="Ma J."/>
        </authorList>
    </citation>
    <scope>NUCLEOTIDE SEQUENCE [LARGE SCALE GENOMIC DNA]</scope>
    <source>
        <strain evidence="6 7">JCM 16083</strain>
    </source>
</reference>
<sequence>MLDREKITALAEERMAELDKGLFIVDLRISDTNVISLEIDSETGGVSIDDCVRVSRNIEHNLDREEQDFELSVSSAGLDKPLRVLKQYPKNIGRELKVKTVSGDKVEGVLTEADAEGIVLQTSRKERIEGKKKKELIVEDIPLKYADIKEAKVVISFK</sequence>
<accession>A0ABN1MMH3</accession>
<evidence type="ECO:0000259" key="5">
    <source>
        <dbReference type="Pfam" id="PF17384"/>
    </source>
</evidence>
<dbReference type="HAMAP" id="MF_01077">
    <property type="entry name" value="RimP"/>
    <property type="match status" value="1"/>
</dbReference>
<dbReference type="PANTHER" id="PTHR33867">
    <property type="entry name" value="RIBOSOME MATURATION FACTOR RIMP"/>
    <property type="match status" value="1"/>
</dbReference>
<organism evidence="6 7">
    <name type="scientific">Wandonia haliotis</name>
    <dbReference type="NCBI Taxonomy" id="574963"/>
    <lineage>
        <taxon>Bacteria</taxon>
        <taxon>Pseudomonadati</taxon>
        <taxon>Bacteroidota</taxon>
        <taxon>Flavobacteriia</taxon>
        <taxon>Flavobacteriales</taxon>
        <taxon>Crocinitomicaceae</taxon>
        <taxon>Wandonia</taxon>
    </lineage>
</organism>
<gene>
    <name evidence="3 6" type="primary">rimP</name>
    <name evidence="6" type="ORF">GCM10009118_05610</name>
</gene>
<dbReference type="InterPro" id="IPR028998">
    <property type="entry name" value="RimP_C"/>
</dbReference>
<keyword evidence="1 3" id="KW-0963">Cytoplasm</keyword>
<dbReference type="CDD" id="cd01734">
    <property type="entry name" value="YlxS_C"/>
    <property type="match status" value="1"/>
</dbReference>
<dbReference type="EMBL" id="BAAAFH010000003">
    <property type="protein sequence ID" value="GAA0874153.1"/>
    <property type="molecule type" value="Genomic_DNA"/>
</dbReference>
<comment type="subcellular location">
    <subcellularLocation>
        <location evidence="3">Cytoplasm</location>
    </subcellularLocation>
</comment>
<evidence type="ECO:0000313" key="6">
    <source>
        <dbReference type="EMBL" id="GAA0874153.1"/>
    </source>
</evidence>
<comment type="function">
    <text evidence="3">Required for maturation of 30S ribosomal subunits.</text>
</comment>
<evidence type="ECO:0000256" key="3">
    <source>
        <dbReference type="HAMAP-Rule" id="MF_01077"/>
    </source>
</evidence>
<dbReference type="Gene3D" id="3.30.300.70">
    <property type="entry name" value="RimP-like superfamily, N-terminal"/>
    <property type="match status" value="1"/>
</dbReference>
<dbReference type="InterPro" id="IPR003728">
    <property type="entry name" value="Ribosome_maturation_RimP"/>
</dbReference>
<keyword evidence="2 3" id="KW-0690">Ribosome biogenesis</keyword>
<dbReference type="Pfam" id="PF02576">
    <property type="entry name" value="RimP_N"/>
    <property type="match status" value="1"/>
</dbReference>
<protein>
    <recommendedName>
        <fullName evidence="3">Ribosome maturation factor RimP</fullName>
    </recommendedName>
</protein>
<comment type="caution">
    <text evidence="6">The sequence shown here is derived from an EMBL/GenBank/DDBJ whole genome shotgun (WGS) entry which is preliminary data.</text>
</comment>
<dbReference type="SUPFAM" id="SSF75420">
    <property type="entry name" value="YhbC-like, N-terminal domain"/>
    <property type="match status" value="1"/>
</dbReference>
<keyword evidence="7" id="KW-1185">Reference proteome</keyword>
<dbReference type="Proteomes" id="UP001501126">
    <property type="component" value="Unassembled WGS sequence"/>
</dbReference>
<evidence type="ECO:0000256" key="2">
    <source>
        <dbReference type="ARBA" id="ARBA00022517"/>
    </source>
</evidence>
<feature type="domain" description="Ribosome maturation factor RimP N-terminal" evidence="4">
    <location>
        <begin position="21"/>
        <end position="79"/>
    </location>
</feature>
<dbReference type="InterPro" id="IPR035956">
    <property type="entry name" value="RimP_N_sf"/>
</dbReference>
<feature type="domain" description="Ribosome maturation factor RimP C-terminal" evidence="5">
    <location>
        <begin position="82"/>
        <end position="157"/>
    </location>
</feature>
<dbReference type="PANTHER" id="PTHR33867:SF1">
    <property type="entry name" value="RIBOSOME MATURATION FACTOR RIMP"/>
    <property type="match status" value="1"/>
</dbReference>
<comment type="similarity">
    <text evidence="3">Belongs to the RimP family.</text>
</comment>
<dbReference type="RefSeq" id="WP_343784913.1">
    <property type="nucleotide sequence ID" value="NZ_BAAAFH010000003.1"/>
</dbReference>
<evidence type="ECO:0000313" key="7">
    <source>
        <dbReference type="Proteomes" id="UP001501126"/>
    </source>
</evidence>
<evidence type="ECO:0000259" key="4">
    <source>
        <dbReference type="Pfam" id="PF02576"/>
    </source>
</evidence>
<proteinExistence type="inferred from homology"/>
<dbReference type="Pfam" id="PF17384">
    <property type="entry name" value="DUF150_C"/>
    <property type="match status" value="1"/>
</dbReference>